<dbReference type="Proteomes" id="UP000639338">
    <property type="component" value="Unassembled WGS sequence"/>
</dbReference>
<evidence type="ECO:0000256" key="18">
    <source>
        <dbReference type="ARBA" id="ARBA00034111"/>
    </source>
</evidence>
<evidence type="ECO:0000256" key="9">
    <source>
        <dbReference type="ARBA" id="ARBA00022692"/>
    </source>
</evidence>
<dbReference type="InterPro" id="IPR019365">
    <property type="entry name" value="TVP18/Ca-channel_flower"/>
</dbReference>
<dbReference type="GO" id="GO:0005262">
    <property type="term" value="F:calcium channel activity"/>
    <property type="evidence" value="ECO:0007669"/>
    <property type="project" value="UniProtKB-KW"/>
</dbReference>
<reference evidence="21 22" key="1">
    <citation type="submission" date="2020-08" db="EMBL/GenBank/DDBJ databases">
        <title>Aphidius gifuensis genome sequencing and assembly.</title>
        <authorList>
            <person name="Du Z."/>
        </authorList>
    </citation>
    <scope>NUCLEOTIDE SEQUENCE [LARGE SCALE GENOMIC DNA]</scope>
    <source>
        <strain evidence="21">YNYX2018</strain>
        <tissue evidence="21">Adults</tissue>
    </source>
</reference>
<keyword evidence="8" id="KW-0107">Calcium channel</keyword>
<evidence type="ECO:0000313" key="22">
    <source>
        <dbReference type="Proteomes" id="UP000639338"/>
    </source>
</evidence>
<evidence type="ECO:0000256" key="20">
    <source>
        <dbReference type="SAM" id="Phobius"/>
    </source>
</evidence>
<dbReference type="EMBL" id="JACMRX010000002">
    <property type="protein sequence ID" value="KAF7995769.1"/>
    <property type="molecule type" value="Genomic_DNA"/>
</dbReference>
<feature type="transmembrane region" description="Helical" evidence="20">
    <location>
        <begin position="65"/>
        <end position="90"/>
    </location>
</feature>
<comment type="subcellular location">
    <subcellularLocation>
        <location evidence="2">Cytoplasmic vesicle</location>
        <location evidence="2">Secretory vesicle</location>
        <location evidence="2">Synaptic vesicle membrane</location>
        <topology evidence="2">Multi-pass membrane protein</topology>
    </subcellularLocation>
    <subcellularLocation>
        <location evidence="1">Endosome</location>
    </subcellularLocation>
    <subcellularLocation>
        <location evidence="18">Presynaptic cell membrane</location>
    </subcellularLocation>
</comment>
<gene>
    <name evidence="21" type="ORF">HCN44_006876</name>
</gene>
<evidence type="ECO:0000256" key="12">
    <source>
        <dbReference type="ARBA" id="ARBA00022989"/>
    </source>
</evidence>
<proteinExistence type="inferred from homology"/>
<keyword evidence="14 20" id="KW-0472">Membrane</keyword>
<dbReference type="SMART" id="SM01077">
    <property type="entry name" value="Cg6151-P"/>
    <property type="match status" value="1"/>
</dbReference>
<evidence type="ECO:0000256" key="17">
    <source>
        <dbReference type="ARBA" id="ARBA00023329"/>
    </source>
</evidence>
<evidence type="ECO:0000256" key="7">
    <source>
        <dbReference type="ARBA" id="ARBA00022583"/>
    </source>
</evidence>
<comment type="similarity">
    <text evidence="3">Belongs to the calcium channel flower family.</text>
</comment>
<dbReference type="PANTHER" id="PTHR13314">
    <property type="entry name" value="CALCIUM CHANNEL FLOWER HOMOLOG"/>
    <property type="match status" value="1"/>
</dbReference>
<dbReference type="GO" id="GO:0030672">
    <property type="term" value="C:synaptic vesicle membrane"/>
    <property type="evidence" value="ECO:0007669"/>
    <property type="project" value="UniProtKB-SubCell"/>
</dbReference>
<dbReference type="GO" id="GO:0005768">
    <property type="term" value="C:endosome"/>
    <property type="evidence" value="ECO:0007669"/>
    <property type="project" value="UniProtKB-SubCell"/>
</dbReference>
<sequence length="188" mass="20237">MSFSEKIASIMERPGQDPQSQDDVPWWMKYGARAMGTVGGFFGILFGAFSCLTIIVASIPGFLSGVTLIIAGLVVLTGEAPCCCIFLDFVQTLSNIIEKRPYWNRAVLYCGLAVLPLFLDFSFGKFLASGLIFGTGVLYGMMSIGKKASIDEMRSAAVDSTIPTSSMKGNLVENAQPMSFSNKPDSNV</sequence>
<dbReference type="GO" id="GO:0006897">
    <property type="term" value="P:endocytosis"/>
    <property type="evidence" value="ECO:0007669"/>
    <property type="project" value="UniProtKB-KW"/>
</dbReference>
<keyword evidence="16" id="KW-0407">Ion channel</keyword>
<feature type="transmembrane region" description="Helical" evidence="20">
    <location>
        <begin position="102"/>
        <end position="119"/>
    </location>
</feature>
<evidence type="ECO:0000256" key="16">
    <source>
        <dbReference type="ARBA" id="ARBA00023303"/>
    </source>
</evidence>
<evidence type="ECO:0000256" key="14">
    <source>
        <dbReference type="ARBA" id="ARBA00023136"/>
    </source>
</evidence>
<dbReference type="Pfam" id="PF10233">
    <property type="entry name" value="Cg6151-P"/>
    <property type="match status" value="1"/>
</dbReference>
<keyword evidence="9 20" id="KW-0812">Transmembrane</keyword>
<evidence type="ECO:0000256" key="4">
    <source>
        <dbReference type="ARBA" id="ARBA00016120"/>
    </source>
</evidence>
<feature type="transmembrane region" description="Helical" evidence="20">
    <location>
        <begin position="38"/>
        <end position="59"/>
    </location>
</feature>
<keyword evidence="10" id="KW-0967">Endosome</keyword>
<evidence type="ECO:0000256" key="10">
    <source>
        <dbReference type="ARBA" id="ARBA00022753"/>
    </source>
</evidence>
<evidence type="ECO:0000256" key="5">
    <source>
        <dbReference type="ARBA" id="ARBA00022448"/>
    </source>
</evidence>
<keyword evidence="12 20" id="KW-1133">Transmembrane helix</keyword>
<keyword evidence="13" id="KW-0406">Ion transport</keyword>
<dbReference type="PANTHER" id="PTHR13314:SF2">
    <property type="entry name" value="CALCIUM CHANNEL FLOWER HOMOLOG"/>
    <property type="match status" value="1"/>
</dbReference>
<evidence type="ECO:0000256" key="3">
    <source>
        <dbReference type="ARBA" id="ARBA00010023"/>
    </source>
</evidence>
<feature type="transmembrane region" description="Helical" evidence="20">
    <location>
        <begin position="125"/>
        <end position="144"/>
    </location>
</feature>
<comment type="caution">
    <text evidence="21">The sequence shown here is derived from an EMBL/GenBank/DDBJ whole genome shotgun (WGS) entry which is preliminary data.</text>
</comment>
<comment type="subunit">
    <text evidence="19">Homomultimer. Associates with the dally/ magu complex.</text>
</comment>
<evidence type="ECO:0000256" key="1">
    <source>
        <dbReference type="ARBA" id="ARBA00004177"/>
    </source>
</evidence>
<organism evidence="21 22">
    <name type="scientific">Aphidius gifuensis</name>
    <name type="common">Parasitoid wasp</name>
    <dbReference type="NCBI Taxonomy" id="684658"/>
    <lineage>
        <taxon>Eukaryota</taxon>
        <taxon>Metazoa</taxon>
        <taxon>Ecdysozoa</taxon>
        <taxon>Arthropoda</taxon>
        <taxon>Hexapoda</taxon>
        <taxon>Insecta</taxon>
        <taxon>Pterygota</taxon>
        <taxon>Neoptera</taxon>
        <taxon>Endopterygota</taxon>
        <taxon>Hymenoptera</taxon>
        <taxon>Apocrita</taxon>
        <taxon>Ichneumonoidea</taxon>
        <taxon>Braconidae</taxon>
        <taxon>Aphidiinae</taxon>
        <taxon>Aphidius</taxon>
    </lineage>
</organism>
<evidence type="ECO:0000256" key="6">
    <source>
        <dbReference type="ARBA" id="ARBA00022568"/>
    </source>
</evidence>
<evidence type="ECO:0000256" key="13">
    <source>
        <dbReference type="ARBA" id="ARBA00023065"/>
    </source>
</evidence>
<dbReference type="AlphaFoldDB" id="A0A834Y2C8"/>
<keyword evidence="7" id="KW-0254">Endocytosis</keyword>
<keyword evidence="17" id="KW-0968">Cytoplasmic vesicle</keyword>
<evidence type="ECO:0000256" key="15">
    <source>
        <dbReference type="ARBA" id="ARBA00023273"/>
    </source>
</evidence>
<evidence type="ECO:0000256" key="8">
    <source>
        <dbReference type="ARBA" id="ARBA00022673"/>
    </source>
</evidence>
<evidence type="ECO:0000256" key="19">
    <source>
        <dbReference type="ARBA" id="ARBA00046506"/>
    </source>
</evidence>
<keyword evidence="22" id="KW-1185">Reference proteome</keyword>
<evidence type="ECO:0000256" key="2">
    <source>
        <dbReference type="ARBA" id="ARBA00004644"/>
    </source>
</evidence>
<evidence type="ECO:0000313" key="21">
    <source>
        <dbReference type="EMBL" id="KAF7995769.1"/>
    </source>
</evidence>
<evidence type="ECO:0000256" key="11">
    <source>
        <dbReference type="ARBA" id="ARBA00022837"/>
    </source>
</evidence>
<name>A0A834Y2C8_APHGI</name>
<keyword evidence="5" id="KW-0813">Transport</keyword>
<dbReference type="OrthoDB" id="9934994at2759"/>
<keyword evidence="15" id="KW-0966">Cell projection</keyword>
<keyword evidence="6" id="KW-0109">Calcium transport</keyword>
<keyword evidence="11" id="KW-0106">Calcium</keyword>
<protein>
    <recommendedName>
        <fullName evidence="4">Calcium channel flower</fullName>
    </recommendedName>
</protein>
<accession>A0A834Y2C8</accession>
<dbReference type="GO" id="GO:0042734">
    <property type="term" value="C:presynaptic membrane"/>
    <property type="evidence" value="ECO:0007669"/>
    <property type="project" value="UniProtKB-SubCell"/>
</dbReference>